<dbReference type="SUPFAM" id="SSF51735">
    <property type="entry name" value="NAD(P)-binding Rossmann-fold domains"/>
    <property type="match status" value="1"/>
</dbReference>
<dbReference type="EMBL" id="FNNA01000002">
    <property type="protein sequence ID" value="SDX02499.1"/>
    <property type="molecule type" value="Genomic_DNA"/>
</dbReference>
<dbReference type="Gene3D" id="3.40.50.720">
    <property type="entry name" value="NAD(P)-binding Rossmann-like Domain"/>
    <property type="match status" value="1"/>
</dbReference>
<gene>
    <name evidence="2" type="ORF">SAMN05444276_102797</name>
</gene>
<accession>A0A1H2YD86</accession>
<dbReference type="GO" id="GO:0000166">
    <property type="term" value="F:nucleotide binding"/>
    <property type="evidence" value="ECO:0007669"/>
    <property type="project" value="InterPro"/>
</dbReference>
<dbReference type="RefSeq" id="WP_052176584.1">
    <property type="nucleotide sequence ID" value="NZ_FNNA01000002.1"/>
</dbReference>
<keyword evidence="3" id="KW-1185">Reference proteome</keyword>
<dbReference type="PANTHER" id="PTHR43818:SF7">
    <property type="entry name" value="DEHYDROGENASE"/>
    <property type="match status" value="1"/>
</dbReference>
<name>A0A1H2YD86_9RHOB</name>
<organism evidence="2 3">
    <name type="scientific">Paracoccus sanguinis</name>
    <dbReference type="NCBI Taxonomy" id="1545044"/>
    <lineage>
        <taxon>Bacteria</taxon>
        <taxon>Pseudomonadati</taxon>
        <taxon>Pseudomonadota</taxon>
        <taxon>Alphaproteobacteria</taxon>
        <taxon>Rhodobacterales</taxon>
        <taxon>Paracoccaceae</taxon>
        <taxon>Paracoccus</taxon>
    </lineage>
</organism>
<proteinExistence type="predicted"/>
<evidence type="ECO:0000313" key="2">
    <source>
        <dbReference type="EMBL" id="SDX02499.1"/>
    </source>
</evidence>
<dbReference type="Pfam" id="PF01408">
    <property type="entry name" value="GFO_IDH_MocA"/>
    <property type="match status" value="1"/>
</dbReference>
<dbReference type="Proteomes" id="UP000182944">
    <property type="component" value="Unassembled WGS sequence"/>
</dbReference>
<sequence length="327" mass="35382">MPDPTRIDTTRIATTRIATTRIAIVGMGKIARDQHVPEIAASPAFTLAATVDPVARLEGVEGYGDLDALLAARPDVTAVALCTPPQVRFALARAALMAGRDVLLEKPPGVTVAEVQTLERLAAARGRVLFTAWHSQFAPGIEAARDWLASRRVTGIEVIWREDVRWSHPGQDWIFEPGGTGVYDPGINALSILTRIVPADLRVVSAEHDLPANRAAPIGARLVMATEDGAPVTMDMDFREAGEARWDMVIRTDRGELRLSRGGAVVSAPGLDVARTGGALPDEYRRIYERFADLIALRRSDVDAAPLQLTADAFLAARWAPADDFAW</sequence>
<dbReference type="InterPro" id="IPR036291">
    <property type="entry name" value="NAD(P)-bd_dom_sf"/>
</dbReference>
<evidence type="ECO:0000313" key="3">
    <source>
        <dbReference type="Proteomes" id="UP000182944"/>
    </source>
</evidence>
<dbReference type="AlphaFoldDB" id="A0A1H2YD86"/>
<protein>
    <submittedName>
        <fullName evidence="2">D-galactose 1-dehydrogenase</fullName>
    </submittedName>
</protein>
<reference evidence="3" key="1">
    <citation type="submission" date="2016-10" db="EMBL/GenBank/DDBJ databases">
        <authorList>
            <person name="Varghese N."/>
            <person name="Submissions S."/>
        </authorList>
    </citation>
    <scope>NUCLEOTIDE SEQUENCE [LARGE SCALE GENOMIC DNA]</scope>
    <source>
        <strain evidence="3">DSM 29303</strain>
    </source>
</reference>
<dbReference type="InterPro" id="IPR050463">
    <property type="entry name" value="Gfo/Idh/MocA_oxidrdct_glycsds"/>
</dbReference>
<dbReference type="Gene3D" id="3.30.360.10">
    <property type="entry name" value="Dihydrodipicolinate Reductase, domain 2"/>
    <property type="match status" value="1"/>
</dbReference>
<feature type="domain" description="Gfo/Idh/MocA-like oxidoreductase N-terminal" evidence="1">
    <location>
        <begin position="21"/>
        <end position="130"/>
    </location>
</feature>
<dbReference type="STRING" id="1545044.SAMN05444276_102797"/>
<dbReference type="PANTHER" id="PTHR43818">
    <property type="entry name" value="BCDNA.GH03377"/>
    <property type="match status" value="1"/>
</dbReference>
<evidence type="ECO:0000259" key="1">
    <source>
        <dbReference type="Pfam" id="PF01408"/>
    </source>
</evidence>
<dbReference type="InterPro" id="IPR000683">
    <property type="entry name" value="Gfo/Idh/MocA-like_OxRdtase_N"/>
</dbReference>